<dbReference type="EMBL" id="CP154858">
    <property type="protein sequence ID" value="XDT73441.1"/>
    <property type="molecule type" value="Genomic_DNA"/>
</dbReference>
<evidence type="ECO:0000259" key="4">
    <source>
        <dbReference type="PROSITE" id="PS50113"/>
    </source>
</evidence>
<evidence type="ECO:0000259" key="5">
    <source>
        <dbReference type="PROSITE" id="PS50883"/>
    </source>
</evidence>
<dbReference type="InterPro" id="IPR003018">
    <property type="entry name" value="GAF"/>
</dbReference>
<dbReference type="InterPro" id="IPR000014">
    <property type="entry name" value="PAS"/>
</dbReference>
<feature type="transmembrane region" description="Helical" evidence="2">
    <location>
        <begin position="80"/>
        <end position="98"/>
    </location>
</feature>
<dbReference type="InterPro" id="IPR043128">
    <property type="entry name" value="Rev_trsase/Diguanyl_cyclase"/>
</dbReference>
<dbReference type="InterPro" id="IPR001633">
    <property type="entry name" value="EAL_dom"/>
</dbReference>
<dbReference type="AlphaFoldDB" id="A0AB39V061"/>
<dbReference type="SUPFAM" id="SSF55785">
    <property type="entry name" value="PYP-like sensor domain (PAS domain)"/>
    <property type="match status" value="2"/>
</dbReference>
<dbReference type="PANTHER" id="PTHR44757:SF2">
    <property type="entry name" value="BIOFILM ARCHITECTURE MAINTENANCE PROTEIN MBAA"/>
    <property type="match status" value="1"/>
</dbReference>
<dbReference type="SMART" id="SM00267">
    <property type="entry name" value="GGDEF"/>
    <property type="match status" value="1"/>
</dbReference>
<dbReference type="Pfam" id="PF00990">
    <property type="entry name" value="GGDEF"/>
    <property type="match status" value="1"/>
</dbReference>
<name>A0AB39V061_9GAMM</name>
<comment type="cofactor">
    <cofactor evidence="1">
        <name>Mg(2+)</name>
        <dbReference type="ChEBI" id="CHEBI:18420"/>
    </cofactor>
</comment>
<feature type="domain" description="PAC" evidence="4">
    <location>
        <begin position="489"/>
        <end position="541"/>
    </location>
</feature>
<dbReference type="SMART" id="SM00091">
    <property type="entry name" value="PAS"/>
    <property type="match status" value="2"/>
</dbReference>
<dbReference type="InterPro" id="IPR029787">
    <property type="entry name" value="Nucleotide_cyclase"/>
</dbReference>
<feature type="transmembrane region" description="Helical" evidence="2">
    <location>
        <begin position="6"/>
        <end position="26"/>
    </location>
</feature>
<dbReference type="PROSITE" id="PS50113">
    <property type="entry name" value="PAC"/>
    <property type="match status" value="1"/>
</dbReference>
<evidence type="ECO:0000259" key="6">
    <source>
        <dbReference type="PROSITE" id="PS50887"/>
    </source>
</evidence>
<keyword evidence="2" id="KW-0472">Membrane</keyword>
<dbReference type="InterPro" id="IPR000700">
    <property type="entry name" value="PAS-assoc_C"/>
</dbReference>
<keyword evidence="2" id="KW-0812">Transmembrane</keyword>
<dbReference type="NCBIfam" id="TIGR00229">
    <property type="entry name" value="sensory_box"/>
    <property type="match status" value="2"/>
</dbReference>
<feature type="domain" description="GGDEF" evidence="6">
    <location>
        <begin position="573"/>
        <end position="706"/>
    </location>
</feature>
<protein>
    <submittedName>
        <fullName evidence="7">EAL domain-containing protein</fullName>
    </submittedName>
</protein>
<dbReference type="PROSITE" id="PS50887">
    <property type="entry name" value="GGDEF"/>
    <property type="match status" value="1"/>
</dbReference>
<evidence type="ECO:0000256" key="2">
    <source>
        <dbReference type="SAM" id="Phobius"/>
    </source>
</evidence>
<dbReference type="InterPro" id="IPR000160">
    <property type="entry name" value="GGDEF_dom"/>
</dbReference>
<evidence type="ECO:0000313" key="7">
    <source>
        <dbReference type="EMBL" id="XDT73441.1"/>
    </source>
</evidence>
<dbReference type="PANTHER" id="PTHR44757">
    <property type="entry name" value="DIGUANYLATE CYCLASE DGCP"/>
    <property type="match status" value="1"/>
</dbReference>
<feature type="domain" description="PAS" evidence="3">
    <location>
        <begin position="416"/>
        <end position="487"/>
    </location>
</feature>
<accession>A0AB39V061</accession>
<evidence type="ECO:0000256" key="1">
    <source>
        <dbReference type="ARBA" id="ARBA00001946"/>
    </source>
</evidence>
<feature type="domain" description="EAL" evidence="5">
    <location>
        <begin position="715"/>
        <end position="969"/>
    </location>
</feature>
<dbReference type="GO" id="GO:0003824">
    <property type="term" value="F:catalytic activity"/>
    <property type="evidence" value="ECO:0007669"/>
    <property type="project" value="UniProtKB-ARBA"/>
</dbReference>
<dbReference type="KEGG" id="tcd:AAIA72_05575"/>
<organism evidence="7">
    <name type="scientific">Thermohahella caldifontis</name>
    <dbReference type="NCBI Taxonomy" id="3142973"/>
    <lineage>
        <taxon>Bacteria</taxon>
        <taxon>Pseudomonadati</taxon>
        <taxon>Pseudomonadota</taxon>
        <taxon>Gammaproteobacteria</taxon>
        <taxon>Oceanospirillales</taxon>
        <taxon>Hahellaceae</taxon>
        <taxon>Thermohahella</taxon>
    </lineage>
</organism>
<dbReference type="InterPro" id="IPR052155">
    <property type="entry name" value="Biofilm_reg_signaling"/>
</dbReference>
<dbReference type="CDD" id="cd00130">
    <property type="entry name" value="PAS"/>
    <property type="match status" value="2"/>
</dbReference>
<dbReference type="FunFam" id="3.30.70.270:FF:000001">
    <property type="entry name" value="Diguanylate cyclase domain protein"/>
    <property type="match status" value="1"/>
</dbReference>
<dbReference type="Pfam" id="PF08448">
    <property type="entry name" value="PAS_4"/>
    <property type="match status" value="1"/>
</dbReference>
<dbReference type="NCBIfam" id="TIGR00254">
    <property type="entry name" value="GGDEF"/>
    <property type="match status" value="1"/>
</dbReference>
<proteinExistence type="predicted"/>
<dbReference type="SUPFAM" id="SSF55073">
    <property type="entry name" value="Nucleotide cyclase"/>
    <property type="match status" value="1"/>
</dbReference>
<evidence type="ECO:0000259" key="3">
    <source>
        <dbReference type="PROSITE" id="PS50112"/>
    </source>
</evidence>
<gene>
    <name evidence="7" type="ORF">AAIA72_05575</name>
</gene>
<keyword evidence="2" id="KW-1133">Transmembrane helix</keyword>
<dbReference type="InterPro" id="IPR013656">
    <property type="entry name" value="PAS_4"/>
</dbReference>
<sequence length="978" mass="108853">MAADGLMAAHLSVLLVWGAITGMAARRALRTQTGQGSRLVYSVLALMGLAPVIGSLAWFSGFLAESAALQSATRIFSTHYWQPVAYLVSGLLVLGAFWKDVRTTLSRQDQLEDRLAQREAILARVTDAAFEGIYIVDPERMVYVDVNPAGSRALGYEVDDMQGMSLAEVHPDENFRELSLFIRRACSNVQRLKTTARLRNGQEVHCELVAHPVRYLGQTYVLVVGRDITRKLRAQARIKGLNRVYQVLSSVNRAITREETEDGLLSQVCRIAVEEGTFDAAWAGRLVDGTIRPEYQAGSASAYIGSLRIILDHPELGIGPVSEAVRQSRVVVVNDVSTDQRFRAWRDLALESDIHSVAAIPVMLRQQCWGVVVLYSHQPHAFDSDMVALLGSLGEDLSFALHHLQLSRESARAGQELEKLSQAVEQSADAVMMLGTDGVIQWVNARFEQLTGYGQHEAIGRLPTFLCATDQEARKYKSVLKGLLQGRSWKGEFRYRKKNGEVYWSMDTISPVRNESGTITHFVSSSEDYTDLRKAQELIEELAFYDPLTGLPNRRLLHDRMRQSIRMAREQGHSLAVLFLDLDKFKQINDSLGHAVGDELLKVIAQRLEKVVGKADTVARLGGDEFTVVISKVVDMSEVVLIAEEILSQVARPLNLAGSTIQISTSLGITLYPDDTDDVDALLRYADLAMYHAKSLGRNNFQFYTEEINARAMRQVALEQQLREAVLKEQFELFYQPKIALESGEIEGVEALIRWRNAAGQLVSPGEFIPLAEETGLIEDIGRWVLKKAITDLAFMHQALNRPIKMAINLSAAQLREGELLKLMLGDLVLACGVQPEWIELELTESMLVEDIDRTIAQLNALRDMGFSLAIDDFGTGYSSLSYLHRFPIHTLKIDRAFVQRLETEEGRSIVGAIVALARALGKRLVAEGVETPQQLAILRQYGVESYQGFHFSPPVPMEELLALTGSTVRVLPGQGRR</sequence>
<dbReference type="Pfam" id="PF00563">
    <property type="entry name" value="EAL"/>
    <property type="match status" value="1"/>
</dbReference>
<dbReference type="Gene3D" id="3.20.20.450">
    <property type="entry name" value="EAL domain"/>
    <property type="match status" value="1"/>
</dbReference>
<dbReference type="SMART" id="SM00065">
    <property type="entry name" value="GAF"/>
    <property type="match status" value="1"/>
</dbReference>
<dbReference type="SMART" id="SM00086">
    <property type="entry name" value="PAC"/>
    <property type="match status" value="2"/>
</dbReference>
<dbReference type="RefSeq" id="WP_369602432.1">
    <property type="nucleotide sequence ID" value="NZ_CP154858.1"/>
</dbReference>
<dbReference type="SUPFAM" id="SSF141868">
    <property type="entry name" value="EAL domain-like"/>
    <property type="match status" value="1"/>
</dbReference>
<dbReference type="Gene3D" id="3.30.450.20">
    <property type="entry name" value="PAS domain"/>
    <property type="match status" value="2"/>
</dbReference>
<dbReference type="Gene3D" id="3.30.450.40">
    <property type="match status" value="1"/>
</dbReference>
<dbReference type="CDD" id="cd01949">
    <property type="entry name" value="GGDEF"/>
    <property type="match status" value="1"/>
</dbReference>
<dbReference type="CDD" id="cd01948">
    <property type="entry name" value="EAL"/>
    <property type="match status" value="1"/>
</dbReference>
<dbReference type="Pfam" id="PF13185">
    <property type="entry name" value="GAF_2"/>
    <property type="match status" value="1"/>
</dbReference>
<dbReference type="InterPro" id="IPR001610">
    <property type="entry name" value="PAC"/>
</dbReference>
<dbReference type="PROSITE" id="PS50112">
    <property type="entry name" value="PAS"/>
    <property type="match status" value="2"/>
</dbReference>
<feature type="transmembrane region" description="Helical" evidence="2">
    <location>
        <begin position="38"/>
        <end position="60"/>
    </location>
</feature>
<dbReference type="PROSITE" id="PS50883">
    <property type="entry name" value="EAL"/>
    <property type="match status" value="1"/>
</dbReference>
<dbReference type="Gene3D" id="3.30.70.270">
    <property type="match status" value="1"/>
</dbReference>
<dbReference type="Pfam" id="PF13426">
    <property type="entry name" value="PAS_9"/>
    <property type="match status" value="1"/>
</dbReference>
<feature type="domain" description="PAS" evidence="3">
    <location>
        <begin position="118"/>
        <end position="173"/>
    </location>
</feature>
<dbReference type="InterPro" id="IPR029016">
    <property type="entry name" value="GAF-like_dom_sf"/>
</dbReference>
<dbReference type="InterPro" id="IPR035919">
    <property type="entry name" value="EAL_sf"/>
</dbReference>
<dbReference type="SMART" id="SM00052">
    <property type="entry name" value="EAL"/>
    <property type="match status" value="1"/>
</dbReference>
<dbReference type="SUPFAM" id="SSF55781">
    <property type="entry name" value="GAF domain-like"/>
    <property type="match status" value="1"/>
</dbReference>
<reference evidence="7" key="1">
    <citation type="submission" date="2024-05" db="EMBL/GenBank/DDBJ databases">
        <title>Genome sequencing of novel strain.</title>
        <authorList>
            <person name="Ganbat D."/>
            <person name="Ganbat S."/>
            <person name="Lee S.-J."/>
        </authorList>
    </citation>
    <scope>NUCLEOTIDE SEQUENCE</scope>
    <source>
        <strain evidence="7">SMD15-11</strain>
    </source>
</reference>
<dbReference type="InterPro" id="IPR035965">
    <property type="entry name" value="PAS-like_dom_sf"/>
</dbReference>